<dbReference type="GO" id="GO:0017111">
    <property type="term" value="F:ribonucleoside triphosphate phosphatase activity"/>
    <property type="evidence" value="ECO:0007669"/>
    <property type="project" value="InterPro"/>
</dbReference>
<feature type="domain" description="AAA+ ATPase" evidence="4">
    <location>
        <begin position="1"/>
        <end position="164"/>
    </location>
</feature>
<keyword evidence="2" id="KW-0378">Hydrolase</keyword>
<accession>A0A1J1IQ59</accession>
<dbReference type="AlphaFoldDB" id="A0A1J1IQ59"/>
<dbReference type="Proteomes" id="UP000183832">
    <property type="component" value="Unassembled WGS sequence"/>
</dbReference>
<name>A0A1J1IQ59_9DIPT</name>
<gene>
    <name evidence="5" type="ORF">CLUMA_CG015217</name>
</gene>
<protein>
    <submittedName>
        <fullName evidence="5">CLUMA_CG015217, isoform A</fullName>
    </submittedName>
</protein>
<dbReference type="SUPFAM" id="SSF52540">
    <property type="entry name" value="P-loop containing nucleoside triphosphate hydrolases"/>
    <property type="match status" value="1"/>
</dbReference>
<evidence type="ECO:0000256" key="1">
    <source>
        <dbReference type="ARBA" id="ARBA00022741"/>
    </source>
</evidence>
<dbReference type="GO" id="GO:0005524">
    <property type="term" value="F:ATP binding"/>
    <property type="evidence" value="ECO:0007669"/>
    <property type="project" value="UniProtKB-KW"/>
</dbReference>
<dbReference type="Pfam" id="PF03266">
    <property type="entry name" value="NTPase_1"/>
    <property type="match status" value="1"/>
</dbReference>
<dbReference type="InterPro" id="IPR003593">
    <property type="entry name" value="AAA+_ATPase"/>
</dbReference>
<evidence type="ECO:0000259" key="4">
    <source>
        <dbReference type="SMART" id="SM00382"/>
    </source>
</evidence>
<keyword evidence="6" id="KW-1185">Reference proteome</keyword>
<dbReference type="PANTHER" id="PTHR43146">
    <property type="entry name" value="CANCER-RELATED NUCLEOSIDE-TRIPHOSPHATASE"/>
    <property type="match status" value="1"/>
</dbReference>
<dbReference type="InterPro" id="IPR027417">
    <property type="entry name" value="P-loop_NTPase"/>
</dbReference>
<keyword evidence="1" id="KW-0547">Nucleotide-binding</keyword>
<dbReference type="NCBIfam" id="NF010248">
    <property type="entry name" value="PRK13695.1"/>
    <property type="match status" value="1"/>
</dbReference>
<dbReference type="OrthoDB" id="446244at2759"/>
<evidence type="ECO:0000313" key="6">
    <source>
        <dbReference type="Proteomes" id="UP000183832"/>
    </source>
</evidence>
<organism evidence="5 6">
    <name type="scientific">Clunio marinus</name>
    <dbReference type="NCBI Taxonomy" id="568069"/>
    <lineage>
        <taxon>Eukaryota</taxon>
        <taxon>Metazoa</taxon>
        <taxon>Ecdysozoa</taxon>
        <taxon>Arthropoda</taxon>
        <taxon>Hexapoda</taxon>
        <taxon>Insecta</taxon>
        <taxon>Pterygota</taxon>
        <taxon>Neoptera</taxon>
        <taxon>Endopterygota</taxon>
        <taxon>Diptera</taxon>
        <taxon>Nematocera</taxon>
        <taxon>Chironomoidea</taxon>
        <taxon>Chironomidae</taxon>
        <taxon>Clunio</taxon>
    </lineage>
</organism>
<dbReference type="Gene3D" id="3.40.50.300">
    <property type="entry name" value="P-loop containing nucleotide triphosphate hydrolases"/>
    <property type="match status" value="1"/>
</dbReference>
<reference evidence="5 6" key="1">
    <citation type="submission" date="2015-04" db="EMBL/GenBank/DDBJ databases">
        <authorList>
            <person name="Syromyatnikov M.Y."/>
            <person name="Popov V.N."/>
        </authorList>
    </citation>
    <scope>NUCLEOTIDE SEQUENCE [LARGE SCALE GENOMIC DNA]</scope>
</reference>
<dbReference type="InterPro" id="IPR004948">
    <property type="entry name" value="Nuc-triphosphatase_THEP1"/>
</dbReference>
<evidence type="ECO:0000256" key="2">
    <source>
        <dbReference type="ARBA" id="ARBA00022801"/>
    </source>
</evidence>
<sequence>MSFLLITGLPGVGKTTIVQKIIKDLRTKVQSLSLQGFYTEEVRDEKGERIGFDVVSLEGNRGILSRTKAGMNYKVGKYIVYVQEFEDFIFREVKQSDHTSLLVIDEIGKMELLSRKFEIFINNLICSNSNFRVIATVPLKTPLKLIDKLKQHPKSRTFHITKSNRETVYDDIFQSTKSLVN</sequence>
<proteinExistence type="predicted"/>
<dbReference type="PANTHER" id="PTHR43146:SF1">
    <property type="entry name" value="CANCER-RELATED NUCLEOSIDE-TRIPHOSPHATASE"/>
    <property type="match status" value="1"/>
</dbReference>
<evidence type="ECO:0000313" key="5">
    <source>
        <dbReference type="EMBL" id="CRL01866.1"/>
    </source>
</evidence>
<dbReference type="SMART" id="SM00382">
    <property type="entry name" value="AAA"/>
    <property type="match status" value="1"/>
</dbReference>
<evidence type="ECO:0000256" key="3">
    <source>
        <dbReference type="ARBA" id="ARBA00022840"/>
    </source>
</evidence>
<dbReference type="STRING" id="568069.A0A1J1IQ59"/>
<keyword evidence="3" id="KW-0067">ATP-binding</keyword>
<dbReference type="EMBL" id="CVRI01000057">
    <property type="protein sequence ID" value="CRL01866.1"/>
    <property type="molecule type" value="Genomic_DNA"/>
</dbReference>